<protein>
    <submittedName>
        <fullName evidence="2">Uncharacterized protein</fullName>
    </submittedName>
</protein>
<evidence type="ECO:0000256" key="1">
    <source>
        <dbReference type="SAM" id="MobiDB-lite"/>
    </source>
</evidence>
<gene>
    <name evidence="2" type="ORF">C1Y40_05359</name>
</gene>
<reference evidence="2 3" key="1">
    <citation type="journal article" date="2017" name="Int. J. Syst. Evol. Microbiol.">
        <title>Mycobacterium talmoniae sp. nov., a slowly growing mycobacterium isolated from human respiratory samples.</title>
        <authorList>
            <person name="Davidson R.M."/>
            <person name="DeGroote M.A."/>
            <person name="Marola J.L."/>
            <person name="Buss S."/>
            <person name="Jones V."/>
            <person name="McNeil M.R."/>
            <person name="Freifeld A.G."/>
            <person name="Elaine Epperson L."/>
            <person name="Hasan N.A."/>
            <person name="Jackson M."/>
            <person name="Iwen P.C."/>
            <person name="Salfinger M."/>
            <person name="Strong M."/>
        </authorList>
    </citation>
    <scope>NUCLEOTIDE SEQUENCE [LARGE SCALE GENOMIC DNA]</scope>
    <source>
        <strain evidence="2 3">ATCC BAA-2683</strain>
    </source>
</reference>
<comment type="caution">
    <text evidence="2">The sequence shown here is derived from an EMBL/GenBank/DDBJ whole genome shotgun (WGS) entry which is preliminary data.</text>
</comment>
<organism evidence="2 3">
    <name type="scientific">Mycobacterium talmoniae</name>
    <dbReference type="NCBI Taxonomy" id="1858794"/>
    <lineage>
        <taxon>Bacteria</taxon>
        <taxon>Bacillati</taxon>
        <taxon>Actinomycetota</taxon>
        <taxon>Actinomycetes</taxon>
        <taxon>Mycobacteriales</taxon>
        <taxon>Mycobacteriaceae</taxon>
        <taxon>Mycobacterium</taxon>
    </lineage>
</organism>
<accession>A0A2S8BCW0</accession>
<dbReference type="Proteomes" id="UP000238296">
    <property type="component" value="Unassembled WGS sequence"/>
</dbReference>
<evidence type="ECO:0000313" key="3">
    <source>
        <dbReference type="Proteomes" id="UP000238296"/>
    </source>
</evidence>
<evidence type="ECO:0000313" key="2">
    <source>
        <dbReference type="EMBL" id="PQM44479.1"/>
    </source>
</evidence>
<feature type="region of interest" description="Disordered" evidence="1">
    <location>
        <begin position="1"/>
        <end position="21"/>
    </location>
</feature>
<name>A0A2S8BCW0_9MYCO</name>
<dbReference type="EMBL" id="PPEA01000791">
    <property type="protein sequence ID" value="PQM44479.1"/>
    <property type="molecule type" value="Genomic_DNA"/>
</dbReference>
<dbReference type="AlphaFoldDB" id="A0A2S8BCW0"/>
<proteinExistence type="predicted"/>
<sequence>MHGFAGEVFAQHRPHHRQAVTATGERGAPGTFERQIAAAFCAQFAEQERSAVAEHRNVVAELVSGVGLRDRGGVVGNGRADQQAEAFRAAQPLRVHA</sequence>